<gene>
    <name evidence="1" type="ORF">S06H3_65218</name>
</gene>
<accession>X1QE82</accession>
<proteinExistence type="predicted"/>
<comment type="caution">
    <text evidence="1">The sequence shown here is derived from an EMBL/GenBank/DDBJ whole genome shotgun (WGS) entry which is preliminary data.</text>
</comment>
<name>X1QE82_9ZZZZ</name>
<dbReference type="EMBL" id="BARV01043825">
    <property type="protein sequence ID" value="GAI66513.1"/>
    <property type="molecule type" value="Genomic_DNA"/>
</dbReference>
<organism evidence="1">
    <name type="scientific">marine sediment metagenome</name>
    <dbReference type="NCBI Taxonomy" id="412755"/>
    <lineage>
        <taxon>unclassified sequences</taxon>
        <taxon>metagenomes</taxon>
        <taxon>ecological metagenomes</taxon>
    </lineage>
</organism>
<protein>
    <submittedName>
        <fullName evidence="1">Uncharacterized protein</fullName>
    </submittedName>
</protein>
<dbReference type="AlphaFoldDB" id="X1QE82"/>
<sequence>MVERFVVEIDKRFMADSARMRIQKQKLDFVGGEIIDLTAEL</sequence>
<reference evidence="1" key="1">
    <citation type="journal article" date="2014" name="Front. Microbiol.">
        <title>High frequency of phylogenetically diverse reductive dehalogenase-homologous genes in deep subseafloor sedimentary metagenomes.</title>
        <authorList>
            <person name="Kawai M."/>
            <person name="Futagami T."/>
            <person name="Toyoda A."/>
            <person name="Takaki Y."/>
            <person name="Nishi S."/>
            <person name="Hori S."/>
            <person name="Arai W."/>
            <person name="Tsubouchi T."/>
            <person name="Morono Y."/>
            <person name="Uchiyama I."/>
            <person name="Ito T."/>
            <person name="Fujiyama A."/>
            <person name="Inagaki F."/>
            <person name="Takami H."/>
        </authorList>
    </citation>
    <scope>NUCLEOTIDE SEQUENCE</scope>
    <source>
        <strain evidence="1">Expedition CK06-06</strain>
    </source>
</reference>
<evidence type="ECO:0000313" key="1">
    <source>
        <dbReference type="EMBL" id="GAI66513.1"/>
    </source>
</evidence>